<reference evidence="3 4" key="2">
    <citation type="journal article" date="2012" name="PLoS Pathog.">
        <title>Diverse lifestyles and strategies of plant pathogenesis encoded in the genomes of eighteen Dothideomycetes fungi.</title>
        <authorList>
            <person name="Ohm R.A."/>
            <person name="Feau N."/>
            <person name="Henrissat B."/>
            <person name="Schoch C.L."/>
            <person name="Horwitz B.A."/>
            <person name="Barry K.W."/>
            <person name="Condon B.J."/>
            <person name="Copeland A.C."/>
            <person name="Dhillon B."/>
            <person name="Glaser F."/>
            <person name="Hesse C.N."/>
            <person name="Kosti I."/>
            <person name="LaButti K."/>
            <person name="Lindquist E.A."/>
            <person name="Lucas S."/>
            <person name="Salamov A.A."/>
            <person name="Bradshaw R.E."/>
            <person name="Ciuffetti L."/>
            <person name="Hamelin R.C."/>
            <person name="Kema G.H.J."/>
            <person name="Lawrence C."/>
            <person name="Scott J.A."/>
            <person name="Spatafora J.W."/>
            <person name="Turgeon B.G."/>
            <person name="de Wit P.J.G.M."/>
            <person name="Zhong S."/>
            <person name="Goodwin S.B."/>
            <person name="Grigoriev I.V."/>
        </authorList>
    </citation>
    <scope>NUCLEOTIDE SEQUENCE [LARGE SCALE GENOMIC DNA]</scope>
    <source>
        <strain evidence="4">NZE10 / CBS 128990</strain>
    </source>
</reference>
<evidence type="ECO:0000256" key="1">
    <source>
        <dbReference type="SAM" id="Coils"/>
    </source>
</evidence>
<evidence type="ECO:0000256" key="2">
    <source>
        <dbReference type="SAM" id="MobiDB-lite"/>
    </source>
</evidence>
<keyword evidence="4" id="KW-1185">Reference proteome</keyword>
<keyword evidence="1" id="KW-0175">Coiled coil</keyword>
<evidence type="ECO:0000313" key="3">
    <source>
        <dbReference type="EMBL" id="EME45410.1"/>
    </source>
</evidence>
<feature type="region of interest" description="Disordered" evidence="2">
    <location>
        <begin position="1"/>
        <end position="23"/>
    </location>
</feature>
<dbReference type="OMA" id="ARRFCIM"/>
<gene>
    <name evidence="3" type="ORF">DOTSEDRAFT_71211</name>
</gene>
<evidence type="ECO:0000313" key="4">
    <source>
        <dbReference type="Proteomes" id="UP000016933"/>
    </source>
</evidence>
<feature type="compositionally biased region" description="Polar residues" evidence="2">
    <location>
        <begin position="7"/>
        <end position="18"/>
    </location>
</feature>
<name>N1PSR4_DOTSN</name>
<dbReference type="Proteomes" id="UP000016933">
    <property type="component" value="Unassembled WGS sequence"/>
</dbReference>
<protein>
    <submittedName>
        <fullName evidence="3">Uncharacterized protein</fullName>
    </submittedName>
</protein>
<reference evidence="4" key="1">
    <citation type="journal article" date="2012" name="PLoS Genet.">
        <title>The genomes of the fungal plant pathogens Cladosporium fulvum and Dothistroma septosporum reveal adaptation to different hosts and lifestyles but also signatures of common ancestry.</title>
        <authorList>
            <person name="de Wit P.J.G.M."/>
            <person name="van der Burgt A."/>
            <person name="Oekmen B."/>
            <person name="Stergiopoulos I."/>
            <person name="Abd-Elsalam K.A."/>
            <person name="Aerts A.L."/>
            <person name="Bahkali A.H."/>
            <person name="Beenen H.G."/>
            <person name="Chettri P."/>
            <person name="Cox M.P."/>
            <person name="Datema E."/>
            <person name="de Vries R.P."/>
            <person name="Dhillon B."/>
            <person name="Ganley A.R."/>
            <person name="Griffiths S.A."/>
            <person name="Guo Y."/>
            <person name="Hamelin R.C."/>
            <person name="Henrissat B."/>
            <person name="Kabir M.S."/>
            <person name="Jashni M.K."/>
            <person name="Kema G."/>
            <person name="Klaubauf S."/>
            <person name="Lapidus A."/>
            <person name="Levasseur A."/>
            <person name="Lindquist E."/>
            <person name="Mehrabi R."/>
            <person name="Ohm R.A."/>
            <person name="Owen T.J."/>
            <person name="Salamov A."/>
            <person name="Schwelm A."/>
            <person name="Schijlen E."/>
            <person name="Sun H."/>
            <person name="van den Burg H.A."/>
            <person name="van Ham R.C.H.J."/>
            <person name="Zhang S."/>
            <person name="Goodwin S.B."/>
            <person name="Grigoriev I.V."/>
            <person name="Collemare J."/>
            <person name="Bradshaw R.E."/>
        </authorList>
    </citation>
    <scope>NUCLEOTIDE SEQUENCE [LARGE SCALE GENOMIC DNA]</scope>
    <source>
        <strain evidence="4">NZE10 / CBS 128990</strain>
    </source>
</reference>
<proteinExistence type="predicted"/>
<sequence length="316" mass="35575">MEREESTNAPPTGSTASQHKTERRTKAMWNAGISAINAFLETDEDYTTCRGKEEFMSCVRELLDSAESMAEALREPLKQEGRAINGYHLKLQEHARMGLDDAAPEERIKSLAYDLMQEMLKRNRMEEELETHRADATDVLEEVMQENGELKALLRQGSIDDSRPPAAPAKSAGPRRIYTKRKLDDSTFSRANALDRIQVIHPNGSMPLLCEYPQLQSRVQLQVRQLTSEALYNNHSQCRGLWQCMFSHQNSNAGVFRDLDGSPTEACTKCVPARHFCFAFRCGCAPADAETRLLPLPEQLRHDALSADVAFFKQGA</sequence>
<accession>N1PSR4</accession>
<dbReference type="HOGENOM" id="CLU_880061_0_0_1"/>
<dbReference type="EMBL" id="KB446538">
    <property type="protein sequence ID" value="EME45410.1"/>
    <property type="molecule type" value="Genomic_DNA"/>
</dbReference>
<dbReference type="OrthoDB" id="10584694at2759"/>
<organism evidence="3 4">
    <name type="scientific">Dothistroma septosporum (strain NZE10 / CBS 128990)</name>
    <name type="common">Red band needle blight fungus</name>
    <name type="synonym">Mycosphaerella pini</name>
    <dbReference type="NCBI Taxonomy" id="675120"/>
    <lineage>
        <taxon>Eukaryota</taxon>
        <taxon>Fungi</taxon>
        <taxon>Dikarya</taxon>
        <taxon>Ascomycota</taxon>
        <taxon>Pezizomycotina</taxon>
        <taxon>Dothideomycetes</taxon>
        <taxon>Dothideomycetidae</taxon>
        <taxon>Mycosphaerellales</taxon>
        <taxon>Mycosphaerellaceae</taxon>
        <taxon>Dothistroma</taxon>
    </lineage>
</organism>
<dbReference type="AlphaFoldDB" id="N1PSR4"/>
<feature type="coiled-coil region" evidence="1">
    <location>
        <begin position="115"/>
        <end position="146"/>
    </location>
</feature>